<protein>
    <submittedName>
        <fullName evidence="1">Uncharacterized protein</fullName>
    </submittedName>
</protein>
<dbReference type="Proteomes" id="UP000250043">
    <property type="component" value="Unassembled WGS sequence"/>
</dbReference>
<keyword evidence="2" id="KW-1185">Reference proteome</keyword>
<gene>
    <name evidence="1" type="ORF">OBBRIDRAFT_799672</name>
</gene>
<reference evidence="1 2" key="1">
    <citation type="submission" date="2016-07" db="EMBL/GenBank/DDBJ databases">
        <title>Draft genome of the white-rot fungus Obba rivulosa 3A-2.</title>
        <authorList>
            <consortium name="DOE Joint Genome Institute"/>
            <person name="Miettinen O."/>
            <person name="Riley R."/>
            <person name="Acob R."/>
            <person name="Barry K."/>
            <person name="Cullen D."/>
            <person name="De Vries R."/>
            <person name="Hainaut M."/>
            <person name="Hatakka A."/>
            <person name="Henrissat B."/>
            <person name="Hilden K."/>
            <person name="Kuo R."/>
            <person name="Labutti K."/>
            <person name="Lipzen A."/>
            <person name="Makela M.R."/>
            <person name="Sandor L."/>
            <person name="Spatafora J.W."/>
            <person name="Grigoriev I.V."/>
            <person name="Hibbett D.S."/>
        </authorList>
    </citation>
    <scope>NUCLEOTIDE SEQUENCE [LARGE SCALE GENOMIC DNA]</scope>
    <source>
        <strain evidence="1 2">3A-2</strain>
    </source>
</reference>
<organism evidence="1 2">
    <name type="scientific">Obba rivulosa</name>
    <dbReference type="NCBI Taxonomy" id="1052685"/>
    <lineage>
        <taxon>Eukaryota</taxon>
        <taxon>Fungi</taxon>
        <taxon>Dikarya</taxon>
        <taxon>Basidiomycota</taxon>
        <taxon>Agaricomycotina</taxon>
        <taxon>Agaricomycetes</taxon>
        <taxon>Polyporales</taxon>
        <taxon>Gelatoporiaceae</taxon>
        <taxon>Obba</taxon>
    </lineage>
</organism>
<evidence type="ECO:0000313" key="2">
    <source>
        <dbReference type="Proteomes" id="UP000250043"/>
    </source>
</evidence>
<accession>A0A8E2AR38</accession>
<evidence type="ECO:0000313" key="1">
    <source>
        <dbReference type="EMBL" id="OCH83670.1"/>
    </source>
</evidence>
<sequence length="61" mass="6593">PPRKLIPAPAPLQMPCSYARANDGRDARSQSNLVVALEGDQTVRNTADLFENESEVEGTPV</sequence>
<dbReference type="EMBL" id="KV722879">
    <property type="protein sequence ID" value="OCH83670.1"/>
    <property type="molecule type" value="Genomic_DNA"/>
</dbReference>
<feature type="non-terminal residue" evidence="1">
    <location>
        <position position="61"/>
    </location>
</feature>
<name>A0A8E2AR38_9APHY</name>
<dbReference type="AlphaFoldDB" id="A0A8E2AR38"/>
<proteinExistence type="predicted"/>